<dbReference type="EMBL" id="AMGV01000010">
    <property type="protein sequence ID" value="KEF54306.1"/>
    <property type="molecule type" value="Genomic_DNA"/>
</dbReference>
<dbReference type="RefSeq" id="XP_013256896.1">
    <property type="nucleotide sequence ID" value="XM_013401442.1"/>
</dbReference>
<dbReference type="InterPro" id="IPR000073">
    <property type="entry name" value="AB_hydrolase_1"/>
</dbReference>
<keyword evidence="4" id="KW-1185">Reference proteome</keyword>
<dbReference type="OrthoDB" id="190201at2759"/>
<keyword evidence="1" id="KW-0732">Signal</keyword>
<evidence type="ECO:0000313" key="3">
    <source>
        <dbReference type="EMBL" id="KEF54306.1"/>
    </source>
</evidence>
<protein>
    <recommendedName>
        <fullName evidence="2">AB hydrolase-1 domain-containing protein</fullName>
    </recommendedName>
</protein>
<name>A0A072P3B8_9EURO</name>
<evidence type="ECO:0000313" key="4">
    <source>
        <dbReference type="Proteomes" id="UP000027920"/>
    </source>
</evidence>
<dbReference type="Gene3D" id="3.40.50.1820">
    <property type="entry name" value="alpha/beta hydrolase"/>
    <property type="match status" value="1"/>
</dbReference>
<sequence>MAIKLLALASLFPLHIWASPAGDSRPHGECKQLNVSVTASSHGYKFDIPRVDNDIDATAWALNFDTWSNKPMPEPVLQNTTISGTYNIHAQICTPKSGGDVLQIATHGAYYDGRYWDAKLEGHSYVNAALEAGYSILTYDRLGTGLSDHPDAYTVVQAQYELEILRELTMMARSGAFGVQPKKIVHVGHSFGSIVSTAFIATYPDLSDGAIITGYVLNKYLGAVGRSSWSVQHSAGWPSGYVTMQKSGIHSTFFGGGFTSDLLDYGDAIKSPTAVAEITSGGFLVMASGPFKGPIHYILPELDFFICAGDCKNVTSLEALQHTFPNASAIQLDIQPNTGHALPLHKNATAGFQVSFDFLNKHGL</sequence>
<accession>A0A072P3B8</accession>
<evidence type="ECO:0000259" key="2">
    <source>
        <dbReference type="Pfam" id="PF12697"/>
    </source>
</evidence>
<gene>
    <name evidence="3" type="ORF">A1O9_09472</name>
</gene>
<dbReference type="InterPro" id="IPR029058">
    <property type="entry name" value="AB_hydrolase_fold"/>
</dbReference>
<dbReference type="Proteomes" id="UP000027920">
    <property type="component" value="Unassembled WGS sequence"/>
</dbReference>
<reference evidence="3 4" key="1">
    <citation type="submission" date="2013-03" db="EMBL/GenBank/DDBJ databases">
        <title>The Genome Sequence of Exophiala aquamarina CBS 119918.</title>
        <authorList>
            <consortium name="The Broad Institute Genomics Platform"/>
            <person name="Cuomo C."/>
            <person name="de Hoog S."/>
            <person name="Gorbushina A."/>
            <person name="Walker B."/>
            <person name="Young S.K."/>
            <person name="Zeng Q."/>
            <person name="Gargeya S."/>
            <person name="Fitzgerald M."/>
            <person name="Haas B."/>
            <person name="Abouelleil A."/>
            <person name="Allen A.W."/>
            <person name="Alvarado L."/>
            <person name="Arachchi H.M."/>
            <person name="Berlin A.M."/>
            <person name="Chapman S.B."/>
            <person name="Gainer-Dewar J."/>
            <person name="Goldberg J."/>
            <person name="Griggs A."/>
            <person name="Gujja S."/>
            <person name="Hansen M."/>
            <person name="Howarth C."/>
            <person name="Imamovic A."/>
            <person name="Ireland A."/>
            <person name="Larimer J."/>
            <person name="McCowan C."/>
            <person name="Murphy C."/>
            <person name="Pearson M."/>
            <person name="Poon T.W."/>
            <person name="Priest M."/>
            <person name="Roberts A."/>
            <person name="Saif S."/>
            <person name="Shea T."/>
            <person name="Sisk P."/>
            <person name="Sykes S."/>
            <person name="Wortman J."/>
            <person name="Nusbaum C."/>
            <person name="Birren B."/>
        </authorList>
    </citation>
    <scope>NUCLEOTIDE SEQUENCE [LARGE SCALE GENOMIC DNA]</scope>
    <source>
        <strain evidence="3 4">CBS 119918</strain>
    </source>
</reference>
<feature type="signal peptide" evidence="1">
    <location>
        <begin position="1"/>
        <end position="18"/>
    </location>
</feature>
<dbReference type="AlphaFoldDB" id="A0A072P3B8"/>
<dbReference type="VEuPathDB" id="FungiDB:A1O9_09472"/>
<dbReference type="SUPFAM" id="SSF53474">
    <property type="entry name" value="alpha/beta-Hydrolases"/>
    <property type="match status" value="1"/>
</dbReference>
<evidence type="ECO:0000256" key="1">
    <source>
        <dbReference type="SAM" id="SignalP"/>
    </source>
</evidence>
<comment type="caution">
    <text evidence="3">The sequence shown here is derived from an EMBL/GenBank/DDBJ whole genome shotgun (WGS) entry which is preliminary data.</text>
</comment>
<feature type="chain" id="PRO_5001681206" description="AB hydrolase-1 domain-containing protein" evidence="1">
    <location>
        <begin position="19"/>
        <end position="364"/>
    </location>
</feature>
<organism evidence="3 4">
    <name type="scientific">Exophiala aquamarina CBS 119918</name>
    <dbReference type="NCBI Taxonomy" id="1182545"/>
    <lineage>
        <taxon>Eukaryota</taxon>
        <taxon>Fungi</taxon>
        <taxon>Dikarya</taxon>
        <taxon>Ascomycota</taxon>
        <taxon>Pezizomycotina</taxon>
        <taxon>Eurotiomycetes</taxon>
        <taxon>Chaetothyriomycetidae</taxon>
        <taxon>Chaetothyriales</taxon>
        <taxon>Herpotrichiellaceae</taxon>
        <taxon>Exophiala</taxon>
    </lineage>
</organism>
<dbReference type="Pfam" id="PF12697">
    <property type="entry name" value="Abhydrolase_6"/>
    <property type="match status" value="1"/>
</dbReference>
<dbReference type="HOGENOM" id="CLU_034763_1_0_1"/>
<dbReference type="GeneID" id="25284381"/>
<feature type="domain" description="AB hydrolase-1" evidence="2">
    <location>
        <begin position="107"/>
        <end position="344"/>
    </location>
</feature>
<proteinExistence type="predicted"/>